<keyword evidence="4" id="KW-0004">4Fe-4S</keyword>
<dbReference type="Pfam" id="PF03460">
    <property type="entry name" value="NIR_SIR_ferr"/>
    <property type="match status" value="2"/>
</dbReference>
<dbReference type="Gene3D" id="3.30.413.10">
    <property type="entry name" value="Sulfite Reductase Hemoprotein, domain 1"/>
    <property type="match status" value="2"/>
</dbReference>
<comment type="cofactor">
    <cofactor evidence="2">
        <name>[4Fe-4S] cluster</name>
        <dbReference type="ChEBI" id="CHEBI:49883"/>
    </cofactor>
</comment>
<feature type="domain" description="Nitrite/Sulfite reductase ferredoxin-like" evidence="11">
    <location>
        <begin position="69"/>
        <end position="121"/>
    </location>
</feature>
<dbReference type="InterPro" id="IPR006067">
    <property type="entry name" value="NO2/SO3_Rdtase_4Fe4S_dom"/>
</dbReference>
<dbReference type="AlphaFoldDB" id="A0A8E6ETK3"/>
<dbReference type="PRINTS" id="PR00397">
    <property type="entry name" value="SIROHAEM"/>
</dbReference>
<gene>
    <name evidence="12" type="ORF">KIH39_01070</name>
</gene>
<dbReference type="GO" id="GO:0016002">
    <property type="term" value="F:sulfite reductase activity"/>
    <property type="evidence" value="ECO:0007669"/>
    <property type="project" value="TreeGrafter"/>
</dbReference>
<name>A0A8E6ETK3_9BACT</name>
<dbReference type="GO" id="GO:0046872">
    <property type="term" value="F:metal ion binding"/>
    <property type="evidence" value="ECO:0007669"/>
    <property type="project" value="UniProtKB-KW"/>
</dbReference>
<dbReference type="PANTHER" id="PTHR11493:SF47">
    <property type="entry name" value="SULFITE REDUCTASE [NADPH] SUBUNIT BETA"/>
    <property type="match status" value="1"/>
</dbReference>
<dbReference type="Gene3D" id="3.90.480.20">
    <property type="match status" value="1"/>
</dbReference>
<evidence type="ECO:0000256" key="1">
    <source>
        <dbReference type="ARBA" id="ARBA00001929"/>
    </source>
</evidence>
<dbReference type="GO" id="GO:0009337">
    <property type="term" value="C:sulfite reductase complex (NADPH)"/>
    <property type="evidence" value="ECO:0007669"/>
    <property type="project" value="TreeGrafter"/>
</dbReference>
<feature type="domain" description="Nitrite/sulphite reductase 4Fe-4S" evidence="10">
    <location>
        <begin position="167"/>
        <end position="322"/>
    </location>
</feature>
<dbReference type="GO" id="GO:0051539">
    <property type="term" value="F:4 iron, 4 sulfur cluster binding"/>
    <property type="evidence" value="ECO:0007669"/>
    <property type="project" value="UniProtKB-KW"/>
</dbReference>
<dbReference type="InterPro" id="IPR045169">
    <property type="entry name" value="NO2/SO3_Rdtase_4Fe4S_prot"/>
</dbReference>
<dbReference type="PANTHER" id="PTHR11493">
    <property type="entry name" value="SULFITE REDUCTASE [NADPH] SUBUNIT BETA-RELATED"/>
    <property type="match status" value="1"/>
</dbReference>
<keyword evidence="13" id="KW-1185">Reference proteome</keyword>
<reference evidence="12" key="1">
    <citation type="submission" date="2021-05" db="EMBL/GenBank/DDBJ databases">
        <title>Complete genome sequence of the cellulolytic planctomycete Telmatocola sphagniphila SP2T and characterization of the first cellulase from planctomycetes.</title>
        <authorList>
            <person name="Rakitin A.L."/>
            <person name="Beletsky A.V."/>
            <person name="Naumoff D.G."/>
            <person name="Kulichevskaya I.S."/>
            <person name="Mardanov A.V."/>
            <person name="Ravin N.V."/>
            <person name="Dedysh S.N."/>
        </authorList>
    </citation>
    <scope>NUCLEOTIDE SEQUENCE</scope>
    <source>
        <strain evidence="12">SP2T</strain>
    </source>
</reference>
<dbReference type="EMBL" id="CP074694">
    <property type="protein sequence ID" value="QVL32539.1"/>
    <property type="molecule type" value="Genomic_DNA"/>
</dbReference>
<dbReference type="InterPro" id="IPR006066">
    <property type="entry name" value="NO2/SO3_Rdtase_FeS/sirohaem_BS"/>
</dbReference>
<organism evidence="12 13">
    <name type="scientific">Telmatocola sphagniphila</name>
    <dbReference type="NCBI Taxonomy" id="1123043"/>
    <lineage>
        <taxon>Bacteria</taxon>
        <taxon>Pseudomonadati</taxon>
        <taxon>Planctomycetota</taxon>
        <taxon>Planctomycetia</taxon>
        <taxon>Gemmatales</taxon>
        <taxon>Gemmataceae</taxon>
    </lineage>
</organism>
<keyword evidence="5" id="KW-0349">Heme</keyword>
<dbReference type="KEGG" id="tsph:KIH39_01070"/>
<keyword evidence="6" id="KW-0479">Metal-binding</keyword>
<evidence type="ECO:0000256" key="9">
    <source>
        <dbReference type="ARBA" id="ARBA00023014"/>
    </source>
</evidence>
<dbReference type="InterPro" id="IPR045854">
    <property type="entry name" value="NO2/SO3_Rdtase_4Fe4S_sf"/>
</dbReference>
<dbReference type="InterPro" id="IPR036136">
    <property type="entry name" value="Nit/Sulf_reduc_fer-like_dom_sf"/>
</dbReference>
<comment type="similarity">
    <text evidence="3">Belongs to the nitrite and sulfite reductase 4Fe-4S domain family.</text>
</comment>
<evidence type="ECO:0000256" key="5">
    <source>
        <dbReference type="ARBA" id="ARBA00022617"/>
    </source>
</evidence>
<accession>A0A8E6ETK3</accession>
<dbReference type="SUPFAM" id="SSF56014">
    <property type="entry name" value="Nitrite and sulphite reductase 4Fe-4S domain-like"/>
    <property type="match status" value="2"/>
</dbReference>
<dbReference type="Proteomes" id="UP000676194">
    <property type="component" value="Chromosome"/>
</dbReference>
<evidence type="ECO:0000256" key="4">
    <source>
        <dbReference type="ARBA" id="ARBA00022485"/>
    </source>
</evidence>
<keyword evidence="9" id="KW-0411">Iron-sulfur</keyword>
<keyword evidence="8" id="KW-0408">Iron</keyword>
<dbReference type="NCBIfam" id="NF010029">
    <property type="entry name" value="PRK13504.1"/>
    <property type="match status" value="1"/>
</dbReference>
<evidence type="ECO:0000313" key="12">
    <source>
        <dbReference type="EMBL" id="QVL32539.1"/>
    </source>
</evidence>
<proteinExistence type="inferred from homology"/>
<keyword evidence="7" id="KW-0560">Oxidoreductase</keyword>
<dbReference type="GO" id="GO:0020037">
    <property type="term" value="F:heme binding"/>
    <property type="evidence" value="ECO:0007669"/>
    <property type="project" value="InterPro"/>
</dbReference>
<dbReference type="Pfam" id="PF01077">
    <property type="entry name" value="NIR_SIR"/>
    <property type="match status" value="1"/>
</dbReference>
<dbReference type="PROSITE" id="PS00365">
    <property type="entry name" value="NIR_SIR"/>
    <property type="match status" value="1"/>
</dbReference>
<feature type="domain" description="Nitrite/Sulfite reductase ferredoxin-like" evidence="11">
    <location>
        <begin position="345"/>
        <end position="413"/>
    </location>
</feature>
<evidence type="ECO:0000259" key="10">
    <source>
        <dbReference type="Pfam" id="PF01077"/>
    </source>
</evidence>
<dbReference type="InterPro" id="IPR005117">
    <property type="entry name" value="NiRdtase/SiRdtase_haem-b_fer"/>
</dbReference>
<evidence type="ECO:0000256" key="7">
    <source>
        <dbReference type="ARBA" id="ARBA00023002"/>
    </source>
</evidence>
<comment type="cofactor">
    <cofactor evidence="1">
        <name>siroheme</name>
        <dbReference type="ChEBI" id="CHEBI:60052"/>
    </cofactor>
</comment>
<dbReference type="GO" id="GO:0050311">
    <property type="term" value="F:sulfite reductase (ferredoxin) activity"/>
    <property type="evidence" value="ECO:0007669"/>
    <property type="project" value="TreeGrafter"/>
</dbReference>
<evidence type="ECO:0000256" key="2">
    <source>
        <dbReference type="ARBA" id="ARBA00001966"/>
    </source>
</evidence>
<dbReference type="RefSeq" id="WP_213497431.1">
    <property type="nucleotide sequence ID" value="NZ_CP074694.1"/>
</dbReference>
<evidence type="ECO:0000256" key="6">
    <source>
        <dbReference type="ARBA" id="ARBA00022723"/>
    </source>
</evidence>
<evidence type="ECO:0000256" key="8">
    <source>
        <dbReference type="ARBA" id="ARBA00023004"/>
    </source>
</evidence>
<evidence type="ECO:0000313" key="13">
    <source>
        <dbReference type="Proteomes" id="UP000676194"/>
    </source>
</evidence>
<evidence type="ECO:0000259" key="11">
    <source>
        <dbReference type="Pfam" id="PF03460"/>
    </source>
</evidence>
<dbReference type="GO" id="GO:0000103">
    <property type="term" value="P:sulfate assimilation"/>
    <property type="evidence" value="ECO:0007669"/>
    <property type="project" value="TreeGrafter"/>
</dbReference>
<protein>
    <submittedName>
        <fullName evidence="12">NADPH-dependent assimilatory sulfite reductase hemoprotein subunit</fullName>
    </submittedName>
</protein>
<dbReference type="SUPFAM" id="SSF55124">
    <property type="entry name" value="Nitrite/Sulfite reductase N-terminal domain-like"/>
    <property type="match status" value="2"/>
</dbReference>
<evidence type="ECO:0000256" key="3">
    <source>
        <dbReference type="ARBA" id="ARBA00010429"/>
    </source>
</evidence>
<sequence>MSTEQKLSPVEEMKSTSRWLRGTISEELKSDADHLSESAKNLLKFHGSYQQEDRDARKNRTKEGVGKAYIFMIRLKLPGGRMTGEQYLALDELAGQYGNKTLRITTRQSFQYHGILKDNLKLTIKGINDTLITTLGGCGDVNRNVMACPAPVGDQPRLEMLQLADAIAAHLAPKTSAYHDIWLNGKKLSPDAEQEEGVEPIYGKVYLPRKFKIGLTRPDDNCIDVFAQDLGFIAIIENGKTVGYNVTVGGGMGRTQGKAETFAHLGQTLCFIEPNQVVSAAEAIIKFYRDHGNRADRKRARIKYLVHDLGIEKVRQILEKDYFGRPLVAPKPVTITDVNLHHGWHSQPDGNWFLGLSVENGRIKDEESLRLRGGLQEIVKRFKPSVRLTGQQDLLLCDIETANRAAIDSLLNEYGIPRPENLSMVQKWSMACPAIPTCGLAISESERSLPGIIDSLEKELRSLGLAEERISTRMTGCPNGCARPYQSEIGIVGRSGEKYSLYLGGSTLGTRLSFLFQDLIHRDQLVQTLAKILNHFKAQKKVGESFGEFCHREGVMSLAQVAGIEPPKAH</sequence>